<gene>
    <name evidence="9" type="ORF">LIER_26969</name>
</gene>
<keyword evidence="10" id="KW-1185">Reference proteome</keyword>
<evidence type="ECO:0000313" key="10">
    <source>
        <dbReference type="Proteomes" id="UP001454036"/>
    </source>
</evidence>
<protein>
    <submittedName>
        <fullName evidence="9">Uncharacterized protein</fullName>
    </submittedName>
</protein>
<comment type="subcellular location">
    <subcellularLocation>
        <location evidence="1">Plastid</location>
        <location evidence="1">Chloroplast thylakoid membrane</location>
        <topology evidence="1">Peripheral membrane protein</topology>
        <orientation evidence="1">Lumenal side</orientation>
    </subcellularLocation>
</comment>
<dbReference type="PANTHER" id="PTHR36327:SF1">
    <property type="entry name" value="OS03G0731100 PROTEIN"/>
    <property type="match status" value="1"/>
</dbReference>
<comment type="caution">
    <text evidence="9">The sequence shown here is derived from an EMBL/GenBank/DDBJ whole genome shotgun (WGS) entry which is preliminary data.</text>
</comment>
<dbReference type="Proteomes" id="UP001454036">
    <property type="component" value="Unassembled WGS sequence"/>
</dbReference>
<keyword evidence="3" id="KW-0150">Chloroplast</keyword>
<dbReference type="GO" id="GO:0009522">
    <property type="term" value="C:photosystem I"/>
    <property type="evidence" value="ECO:0007669"/>
    <property type="project" value="UniProtKB-KW"/>
</dbReference>
<reference evidence="9 10" key="1">
    <citation type="submission" date="2024-01" db="EMBL/GenBank/DDBJ databases">
        <title>The complete chloroplast genome sequence of Lithospermum erythrorhizon: insights into the phylogenetic relationship among Boraginaceae species and the maternal lineages of purple gromwells.</title>
        <authorList>
            <person name="Okada T."/>
            <person name="Watanabe K."/>
        </authorList>
    </citation>
    <scope>NUCLEOTIDE SEQUENCE [LARGE SCALE GENOMIC DNA]</scope>
</reference>
<keyword evidence="4" id="KW-0602">Photosynthesis</keyword>
<dbReference type="GO" id="GO:0009535">
    <property type="term" value="C:chloroplast thylakoid membrane"/>
    <property type="evidence" value="ECO:0007669"/>
    <property type="project" value="UniProtKB-SubCell"/>
</dbReference>
<evidence type="ECO:0000256" key="7">
    <source>
        <dbReference type="ARBA" id="ARBA00023078"/>
    </source>
</evidence>
<keyword evidence="7" id="KW-0793">Thylakoid</keyword>
<evidence type="ECO:0000313" key="9">
    <source>
        <dbReference type="EMBL" id="GAA0173329.1"/>
    </source>
</evidence>
<sequence length="129" mass="14919">MAQSCHTRHLFPIGFQAPGAKQGQRRISANAHGRREILTASLIVALQVNDSRTELLSKYLKKSEENKTKNDKERLESFYKRNYKDYFGLLEGTLRQKTEDQLTEAEKGILEWLDIYLLSVIAIYTRENA</sequence>
<keyword evidence="5" id="KW-0934">Plastid</keyword>
<proteinExistence type="inferred from homology"/>
<evidence type="ECO:0000256" key="6">
    <source>
        <dbReference type="ARBA" id="ARBA00022836"/>
    </source>
</evidence>
<evidence type="ECO:0000256" key="8">
    <source>
        <dbReference type="ARBA" id="ARBA00023136"/>
    </source>
</evidence>
<dbReference type="EMBL" id="BAABME010008553">
    <property type="protein sequence ID" value="GAA0173329.1"/>
    <property type="molecule type" value="Genomic_DNA"/>
</dbReference>
<name>A0AAV3RAB1_LITER</name>
<dbReference type="InterPro" id="IPR008796">
    <property type="entry name" value="PSAN"/>
</dbReference>
<accession>A0AAV3RAB1</accession>
<keyword evidence="8" id="KW-0472">Membrane</keyword>
<dbReference type="AlphaFoldDB" id="A0AAV3RAB1"/>
<dbReference type="PANTHER" id="PTHR36327">
    <property type="entry name" value="UNNAMED PRODUCT"/>
    <property type="match status" value="1"/>
</dbReference>
<dbReference type="GO" id="GO:0015979">
    <property type="term" value="P:photosynthesis"/>
    <property type="evidence" value="ECO:0007669"/>
    <property type="project" value="UniProtKB-KW"/>
</dbReference>
<organism evidence="9 10">
    <name type="scientific">Lithospermum erythrorhizon</name>
    <name type="common">Purple gromwell</name>
    <name type="synonym">Lithospermum officinale var. erythrorhizon</name>
    <dbReference type="NCBI Taxonomy" id="34254"/>
    <lineage>
        <taxon>Eukaryota</taxon>
        <taxon>Viridiplantae</taxon>
        <taxon>Streptophyta</taxon>
        <taxon>Embryophyta</taxon>
        <taxon>Tracheophyta</taxon>
        <taxon>Spermatophyta</taxon>
        <taxon>Magnoliopsida</taxon>
        <taxon>eudicotyledons</taxon>
        <taxon>Gunneridae</taxon>
        <taxon>Pentapetalae</taxon>
        <taxon>asterids</taxon>
        <taxon>lamiids</taxon>
        <taxon>Boraginales</taxon>
        <taxon>Boraginaceae</taxon>
        <taxon>Boraginoideae</taxon>
        <taxon>Lithospermeae</taxon>
        <taxon>Lithospermum</taxon>
    </lineage>
</organism>
<dbReference type="Pfam" id="PF05479">
    <property type="entry name" value="PsaN"/>
    <property type="match status" value="1"/>
</dbReference>
<evidence type="ECO:0000256" key="3">
    <source>
        <dbReference type="ARBA" id="ARBA00022528"/>
    </source>
</evidence>
<evidence type="ECO:0000256" key="1">
    <source>
        <dbReference type="ARBA" id="ARBA00004622"/>
    </source>
</evidence>
<evidence type="ECO:0000256" key="5">
    <source>
        <dbReference type="ARBA" id="ARBA00022640"/>
    </source>
</evidence>
<keyword evidence="6" id="KW-0603">Photosystem I</keyword>
<comment type="similarity">
    <text evidence="2">Belongs to the psaN family.</text>
</comment>
<evidence type="ECO:0000256" key="4">
    <source>
        <dbReference type="ARBA" id="ARBA00022531"/>
    </source>
</evidence>
<evidence type="ECO:0000256" key="2">
    <source>
        <dbReference type="ARBA" id="ARBA00010661"/>
    </source>
</evidence>